<evidence type="ECO:0000259" key="12">
    <source>
        <dbReference type="Pfam" id="PF13802"/>
    </source>
</evidence>
<dbReference type="PANTHER" id="PTHR22762">
    <property type="entry name" value="ALPHA-GLUCOSIDASE"/>
    <property type="match status" value="1"/>
</dbReference>
<dbReference type="InterPro" id="IPR011013">
    <property type="entry name" value="Gal_mutarotase_sf_dom"/>
</dbReference>
<keyword evidence="4" id="KW-0732">Signal</keyword>
<keyword evidence="7" id="KW-0325">Glycoprotein</keyword>
<reference evidence="13" key="1">
    <citation type="journal article" date="2020" name="J Insects Food Feed">
        <title>The yellow mealworm (Tenebrio molitor) genome: a resource for the emerging insects as food and feed industry.</title>
        <authorList>
            <person name="Eriksson T."/>
            <person name="Andere A."/>
            <person name="Kelstrup H."/>
            <person name="Emery V."/>
            <person name="Picard C."/>
        </authorList>
    </citation>
    <scope>NUCLEOTIDE SEQUENCE</scope>
    <source>
        <strain evidence="13">Stoneville</strain>
        <tissue evidence="13">Whole head</tissue>
    </source>
</reference>
<dbReference type="Pfam" id="PF01055">
    <property type="entry name" value="Glyco_hydro_31_2nd"/>
    <property type="match status" value="1"/>
</dbReference>
<dbReference type="CDD" id="cd14752">
    <property type="entry name" value="GH31_N"/>
    <property type="match status" value="1"/>
</dbReference>
<dbReference type="Gene3D" id="2.60.40.1760">
    <property type="entry name" value="glycosyl hydrolase (family 31)"/>
    <property type="match status" value="1"/>
</dbReference>
<dbReference type="Pfam" id="PF13802">
    <property type="entry name" value="Gal_mutarotas_2"/>
    <property type="match status" value="1"/>
</dbReference>
<evidence type="ECO:0000256" key="8">
    <source>
        <dbReference type="ARBA" id="ARBA00023295"/>
    </source>
</evidence>
<evidence type="ECO:0000259" key="11">
    <source>
        <dbReference type="Pfam" id="PF01055"/>
    </source>
</evidence>
<dbReference type="GO" id="GO:0090599">
    <property type="term" value="F:alpha-glucosidase activity"/>
    <property type="evidence" value="ECO:0007669"/>
    <property type="project" value="TreeGrafter"/>
</dbReference>
<evidence type="ECO:0000256" key="1">
    <source>
        <dbReference type="ARBA" id="ARBA00004240"/>
    </source>
</evidence>
<proteinExistence type="inferred from homology"/>
<evidence type="ECO:0000256" key="4">
    <source>
        <dbReference type="ARBA" id="ARBA00022729"/>
    </source>
</evidence>
<evidence type="ECO:0000313" key="13">
    <source>
        <dbReference type="EMBL" id="KAH0821989.1"/>
    </source>
</evidence>
<accession>A0A8J6HWI0</accession>
<dbReference type="AlphaFoldDB" id="A0A8J6HWI0"/>
<reference evidence="13" key="2">
    <citation type="submission" date="2021-08" db="EMBL/GenBank/DDBJ databases">
        <authorList>
            <person name="Eriksson T."/>
        </authorList>
    </citation>
    <scope>NUCLEOTIDE SEQUENCE</scope>
    <source>
        <strain evidence="13">Stoneville</strain>
        <tissue evidence="13">Whole head</tissue>
    </source>
</reference>
<evidence type="ECO:0000313" key="14">
    <source>
        <dbReference type="Proteomes" id="UP000719412"/>
    </source>
</evidence>
<keyword evidence="6" id="KW-0256">Endoplasmic reticulum</keyword>
<organism evidence="13 14">
    <name type="scientific">Tenebrio molitor</name>
    <name type="common">Yellow mealworm beetle</name>
    <dbReference type="NCBI Taxonomy" id="7067"/>
    <lineage>
        <taxon>Eukaryota</taxon>
        <taxon>Metazoa</taxon>
        <taxon>Ecdysozoa</taxon>
        <taxon>Arthropoda</taxon>
        <taxon>Hexapoda</taxon>
        <taxon>Insecta</taxon>
        <taxon>Pterygota</taxon>
        <taxon>Neoptera</taxon>
        <taxon>Endopterygota</taxon>
        <taxon>Coleoptera</taxon>
        <taxon>Polyphaga</taxon>
        <taxon>Cucujiformia</taxon>
        <taxon>Tenebrionidae</taxon>
        <taxon>Tenebrio</taxon>
    </lineage>
</organism>
<feature type="domain" description="Glycoside hydrolase family 31 N-terminal" evidence="12">
    <location>
        <begin position="17"/>
        <end position="137"/>
    </location>
</feature>
<keyword evidence="5 10" id="KW-0378">Hydrolase</keyword>
<feature type="domain" description="Glycoside hydrolase family 31 TIM barrel" evidence="11">
    <location>
        <begin position="181"/>
        <end position="319"/>
    </location>
</feature>
<evidence type="ECO:0000256" key="6">
    <source>
        <dbReference type="ARBA" id="ARBA00022824"/>
    </source>
</evidence>
<sequence>MYGFVFEDERMSIPVGDNIITIYYSPFKMEFYATDVLQLVLDGTYLTFEDILGQAFAFGVSFPQALQLYGIHEHADSLALQTTQVGGTDSYRLRNLDVSGYELNSPMALYGAVPVLYGHGPNATSGVFLHNAAEQWIEITNDEDTQAYIMVESGILDLFILLGPTPTEVVRQYVALTGTAHLPQLWTLGYHQSRWNYESQDDVKDVVANFTTYNFPLDVIWLDIEYTDGKKYFTWDSNMFSDPVEMQQNISATNKRLVTIIDPHIKVETGYSVYDGALEKDLFVKNADGSNFEGDCWPGLSSYMDFLNPEARDYYSSFYSYDNFPSTTPVLAASKKHFLVILYIMEEWYIVTSTTFTAYYM</sequence>
<dbReference type="Gene3D" id="3.20.20.80">
    <property type="entry name" value="Glycosidases"/>
    <property type="match status" value="1"/>
</dbReference>
<dbReference type="GO" id="GO:0005783">
    <property type="term" value="C:endoplasmic reticulum"/>
    <property type="evidence" value="ECO:0007669"/>
    <property type="project" value="UniProtKB-SubCell"/>
</dbReference>
<dbReference type="PANTHER" id="PTHR22762:SF54">
    <property type="entry name" value="BCDNA.GH04962"/>
    <property type="match status" value="1"/>
</dbReference>
<gene>
    <name evidence="13" type="ORF">GEV33_000802</name>
</gene>
<protein>
    <recommendedName>
        <fullName evidence="9">Glucosidase II subunit alpha</fullName>
    </recommendedName>
</protein>
<evidence type="ECO:0000256" key="10">
    <source>
        <dbReference type="RuleBase" id="RU361185"/>
    </source>
</evidence>
<dbReference type="EMBL" id="JABDTM020004999">
    <property type="protein sequence ID" value="KAH0821989.1"/>
    <property type="molecule type" value="Genomic_DNA"/>
</dbReference>
<comment type="subcellular location">
    <subcellularLocation>
        <location evidence="1">Endoplasmic reticulum</location>
    </subcellularLocation>
</comment>
<dbReference type="SUPFAM" id="SSF74650">
    <property type="entry name" value="Galactose mutarotase-like"/>
    <property type="match status" value="1"/>
</dbReference>
<dbReference type="GO" id="GO:0030246">
    <property type="term" value="F:carbohydrate binding"/>
    <property type="evidence" value="ECO:0007669"/>
    <property type="project" value="InterPro"/>
</dbReference>
<dbReference type="InterPro" id="IPR000322">
    <property type="entry name" value="Glyco_hydro_31_TIM"/>
</dbReference>
<dbReference type="GO" id="GO:0006491">
    <property type="term" value="P:N-glycan processing"/>
    <property type="evidence" value="ECO:0007669"/>
    <property type="project" value="TreeGrafter"/>
</dbReference>
<dbReference type="GO" id="GO:0005975">
    <property type="term" value="P:carbohydrate metabolic process"/>
    <property type="evidence" value="ECO:0007669"/>
    <property type="project" value="InterPro"/>
</dbReference>
<evidence type="ECO:0000256" key="2">
    <source>
        <dbReference type="ARBA" id="ARBA00004833"/>
    </source>
</evidence>
<comment type="caution">
    <text evidence="13">The sequence shown here is derived from an EMBL/GenBank/DDBJ whole genome shotgun (WGS) entry which is preliminary data.</text>
</comment>
<name>A0A8J6HWI0_TENMO</name>
<dbReference type="InterPro" id="IPR017853">
    <property type="entry name" value="GH"/>
</dbReference>
<keyword evidence="14" id="KW-1185">Reference proteome</keyword>
<comment type="pathway">
    <text evidence="2">Glycan metabolism; N-glycan metabolism.</text>
</comment>
<dbReference type="InterPro" id="IPR025887">
    <property type="entry name" value="Glyco_hydro_31_N_dom"/>
</dbReference>
<evidence type="ECO:0000256" key="5">
    <source>
        <dbReference type="ARBA" id="ARBA00022801"/>
    </source>
</evidence>
<dbReference type="Proteomes" id="UP000719412">
    <property type="component" value="Unassembled WGS sequence"/>
</dbReference>
<evidence type="ECO:0000256" key="9">
    <source>
        <dbReference type="ARBA" id="ARBA00042895"/>
    </source>
</evidence>
<comment type="similarity">
    <text evidence="3 10">Belongs to the glycosyl hydrolase 31 family.</text>
</comment>
<evidence type="ECO:0000256" key="7">
    <source>
        <dbReference type="ARBA" id="ARBA00023180"/>
    </source>
</evidence>
<keyword evidence="8 10" id="KW-0326">Glycosidase</keyword>
<evidence type="ECO:0000256" key="3">
    <source>
        <dbReference type="ARBA" id="ARBA00007806"/>
    </source>
</evidence>
<dbReference type="SUPFAM" id="SSF51445">
    <property type="entry name" value="(Trans)glycosidases"/>
    <property type="match status" value="1"/>
</dbReference>